<feature type="compositionally biased region" description="Basic and acidic residues" evidence="1">
    <location>
        <begin position="52"/>
        <end position="74"/>
    </location>
</feature>
<feature type="compositionally biased region" description="Acidic residues" evidence="1">
    <location>
        <begin position="88"/>
        <end position="97"/>
    </location>
</feature>
<feature type="region of interest" description="Disordered" evidence="1">
    <location>
        <begin position="522"/>
        <end position="552"/>
    </location>
</feature>
<feature type="region of interest" description="Disordered" evidence="1">
    <location>
        <begin position="52"/>
        <end position="122"/>
    </location>
</feature>
<feature type="compositionally biased region" description="Low complexity" evidence="1">
    <location>
        <begin position="522"/>
        <end position="543"/>
    </location>
</feature>
<evidence type="ECO:0008006" key="3">
    <source>
        <dbReference type="Google" id="ProtNLM"/>
    </source>
</evidence>
<name>A0A7S2UP41_9STRA</name>
<dbReference type="SMART" id="SM00367">
    <property type="entry name" value="LRR_CC"/>
    <property type="match status" value="5"/>
</dbReference>
<protein>
    <recommendedName>
        <fullName evidence="3">F-box domain-containing protein</fullName>
    </recommendedName>
</protein>
<dbReference type="SUPFAM" id="SSF52047">
    <property type="entry name" value="RNI-like"/>
    <property type="match status" value="2"/>
</dbReference>
<dbReference type="GO" id="GO:0031146">
    <property type="term" value="P:SCF-dependent proteasomal ubiquitin-dependent protein catabolic process"/>
    <property type="evidence" value="ECO:0007669"/>
    <property type="project" value="TreeGrafter"/>
</dbReference>
<dbReference type="GO" id="GO:0019005">
    <property type="term" value="C:SCF ubiquitin ligase complex"/>
    <property type="evidence" value="ECO:0007669"/>
    <property type="project" value="TreeGrafter"/>
</dbReference>
<dbReference type="PANTHER" id="PTHR13318">
    <property type="entry name" value="PARTNER OF PAIRED, ISOFORM B-RELATED"/>
    <property type="match status" value="1"/>
</dbReference>
<dbReference type="SUPFAM" id="SSF81383">
    <property type="entry name" value="F-box domain"/>
    <property type="match status" value="1"/>
</dbReference>
<evidence type="ECO:0000256" key="1">
    <source>
        <dbReference type="SAM" id="MobiDB-lite"/>
    </source>
</evidence>
<feature type="region of interest" description="Disordered" evidence="1">
    <location>
        <begin position="622"/>
        <end position="661"/>
    </location>
</feature>
<dbReference type="EMBL" id="HBHQ01026076">
    <property type="protein sequence ID" value="CAD9825799.1"/>
    <property type="molecule type" value="Transcribed_RNA"/>
</dbReference>
<organism evidence="2">
    <name type="scientific">Attheya septentrionalis</name>
    <dbReference type="NCBI Taxonomy" id="420275"/>
    <lineage>
        <taxon>Eukaryota</taxon>
        <taxon>Sar</taxon>
        <taxon>Stramenopiles</taxon>
        <taxon>Ochrophyta</taxon>
        <taxon>Bacillariophyta</taxon>
        <taxon>Coscinodiscophyceae</taxon>
        <taxon>Chaetocerotophycidae</taxon>
        <taxon>Chaetocerotales</taxon>
        <taxon>Attheyaceae</taxon>
        <taxon>Attheya</taxon>
    </lineage>
</organism>
<evidence type="ECO:0000313" key="2">
    <source>
        <dbReference type="EMBL" id="CAD9825799.1"/>
    </source>
</evidence>
<sequence length="943" mass="103287">MLLGTSDRLIDSNSVYRLVENDLNDDILSSRNDVFLSSISRPVLDESNIIETTEKDLKATTDHSQTDDSTKESEGNSPERLSSLPEPDLIEEEEDTNDWNVDSSSSQENRDWMGPRDGSWTGEDAEVAVNDLVADESVSIMEESHWMERIAAIDIVVGMPPLKQPSETESSSGVDTHAELSDILFHQSETTLTTDNTTAIESIPDISELRISEDIRPYKSCLKKGKQRGFGEKHQMTVRLDRRSIMGTERRVRGLWNPNCDCPFSNLHNSIISDFMGWLTMEDMVKVAKVCRRWNFCSSSLWKNVDATDFVSQSFNTLHQQCRNEKPRGNTSVEQEVSNVGEMVSKKTGSLLVHHLTRHKQTISKLAIRSIGHHLLPDLAIMGVGACLAAGTLRELTLTSYADLTDTHVNLMLLSKRFDNGSHGGTTSLKAARQSDRIGARNNMHRIIGGGHGSTGGGCCNLTILRLEQCPLLTDRTVHFVATHCPDLTELSLRGNMGITDKGMMHLCRLFKVSRWSLSSKYNESNRSSNESSTSFTTPGSTSELRSLFSPPSMNQSFPSPTMFHSAPTSPIKSLAATPAASALAGLFAQSPSNITLPIKDAATPPTIPASGFGLSLFDSSTATDNSSPGGVLRDTTTKPGSILGSNLFNPPRRSPKKSAAGGLTVDSFSFRTALTARKQVDQKNLVSLNLSRTSVTPKGILNAISSVGRLVHIQKLIFAGSGELWTDEHLEELANLIHLPELTHLDISCAKLHVGTKGVTDSGLQDLTMHVTLGMLTHVNLSGHLSISGHGVADLIQSAPNLEDLNLGGCRGLMLGTRASDSVTKSPSGITPLKDNPGNALVMALGDSHTLHRLVLWRCFMNGIEARRNPEAFAIESDVGKLLVRTLCGMRSMEDLDLDSCYFVNTSEVEDLRKCIRDERRLQLEGTLYRLKQEESNTYTQY</sequence>
<dbReference type="Gene3D" id="3.80.10.10">
    <property type="entry name" value="Ribonuclease Inhibitor"/>
    <property type="match status" value="2"/>
</dbReference>
<dbReference type="InterPro" id="IPR006553">
    <property type="entry name" value="Leu-rich_rpt_Cys-con_subtyp"/>
</dbReference>
<reference evidence="2" key="1">
    <citation type="submission" date="2021-01" db="EMBL/GenBank/DDBJ databases">
        <authorList>
            <person name="Corre E."/>
            <person name="Pelletier E."/>
            <person name="Niang G."/>
            <person name="Scheremetjew M."/>
            <person name="Finn R."/>
            <person name="Kale V."/>
            <person name="Holt S."/>
            <person name="Cochrane G."/>
            <person name="Meng A."/>
            <person name="Brown T."/>
            <person name="Cohen L."/>
        </authorList>
    </citation>
    <scope>NUCLEOTIDE SEQUENCE</scope>
    <source>
        <strain evidence="2">CCMP2084</strain>
    </source>
</reference>
<accession>A0A7S2UP41</accession>
<feature type="compositionally biased region" description="Polar residues" evidence="1">
    <location>
        <begin position="98"/>
        <end position="107"/>
    </location>
</feature>
<proteinExistence type="predicted"/>
<dbReference type="InterPro" id="IPR036047">
    <property type="entry name" value="F-box-like_dom_sf"/>
</dbReference>
<dbReference type="PANTHER" id="PTHR13318:SF95">
    <property type="entry name" value="F-BOX PROTEIN YLR352W"/>
    <property type="match status" value="1"/>
</dbReference>
<feature type="compositionally biased region" description="Polar residues" evidence="1">
    <location>
        <begin position="638"/>
        <end position="649"/>
    </location>
</feature>
<gene>
    <name evidence="2" type="ORF">ASEP1449_LOCUS17633</name>
</gene>
<dbReference type="InterPro" id="IPR032675">
    <property type="entry name" value="LRR_dom_sf"/>
</dbReference>
<dbReference type="AlphaFoldDB" id="A0A7S2UP41"/>